<feature type="transmembrane region" description="Helical" evidence="1">
    <location>
        <begin position="12"/>
        <end position="38"/>
    </location>
</feature>
<dbReference type="AlphaFoldDB" id="A0A7N9D653"/>
<reference evidence="2 3" key="1">
    <citation type="submission" date="2013-03" db="EMBL/GenBank/DDBJ databases">
        <authorList>
            <person name="Warren W."/>
            <person name="Wilson R.K."/>
        </authorList>
    </citation>
    <scope>NUCLEOTIDE SEQUENCE</scope>
</reference>
<evidence type="ECO:0000313" key="2">
    <source>
        <dbReference type="Ensembl" id="ENSMFAP00000061822.1"/>
    </source>
</evidence>
<sequence length="100" mass="11213">MPYSAGVDLDFLAIMGSVRFGGCLFFVLFVCFLFLCFLETESRSVAQAGVQWRNLGSLQPPLPSFQRFSCLSLLSSWDYGCPRPCPATFCIFSRDRVSAY</sequence>
<reference evidence="2" key="2">
    <citation type="submission" date="2025-08" db="UniProtKB">
        <authorList>
            <consortium name="Ensembl"/>
        </authorList>
    </citation>
    <scope>IDENTIFICATION</scope>
</reference>
<evidence type="ECO:0000313" key="3">
    <source>
        <dbReference type="Proteomes" id="UP000233100"/>
    </source>
</evidence>
<dbReference type="PANTHER" id="PTHR46254:SF7">
    <property type="entry name" value="PI4-KINASE N-TERMINAL DOMAIN-CONTAINING PROTEIN"/>
    <property type="match status" value="1"/>
</dbReference>
<evidence type="ECO:0000256" key="1">
    <source>
        <dbReference type="SAM" id="Phobius"/>
    </source>
</evidence>
<keyword evidence="3" id="KW-1185">Reference proteome</keyword>
<dbReference type="Proteomes" id="UP000233100">
    <property type="component" value="Chromosome 19"/>
</dbReference>
<reference evidence="2" key="3">
    <citation type="submission" date="2025-09" db="UniProtKB">
        <authorList>
            <consortium name="Ensembl"/>
        </authorList>
    </citation>
    <scope>IDENTIFICATION</scope>
</reference>
<accession>A0A7N9D653</accession>
<keyword evidence="1" id="KW-0812">Transmembrane</keyword>
<organism evidence="2 3">
    <name type="scientific">Macaca fascicularis</name>
    <name type="common">Crab-eating macaque</name>
    <name type="synonym">Cynomolgus monkey</name>
    <dbReference type="NCBI Taxonomy" id="9541"/>
    <lineage>
        <taxon>Eukaryota</taxon>
        <taxon>Metazoa</taxon>
        <taxon>Chordata</taxon>
        <taxon>Craniata</taxon>
        <taxon>Vertebrata</taxon>
        <taxon>Euteleostomi</taxon>
        <taxon>Mammalia</taxon>
        <taxon>Eutheria</taxon>
        <taxon>Euarchontoglires</taxon>
        <taxon>Primates</taxon>
        <taxon>Haplorrhini</taxon>
        <taxon>Catarrhini</taxon>
        <taxon>Cercopithecidae</taxon>
        <taxon>Cercopithecinae</taxon>
        <taxon>Macaca</taxon>
    </lineage>
</organism>
<keyword evidence="1" id="KW-0472">Membrane</keyword>
<keyword evidence="1" id="KW-1133">Transmembrane helix</keyword>
<dbReference type="Ensembl" id="ENSMFAT00000093509.1">
    <property type="protein sequence ID" value="ENSMFAP00000061822.1"/>
    <property type="gene ID" value="ENSMFAG00000059258.1"/>
</dbReference>
<dbReference type="PANTHER" id="PTHR46254">
    <property type="entry name" value="PROTEIN GVQW1-RELATED"/>
    <property type="match status" value="1"/>
</dbReference>
<proteinExistence type="predicted"/>
<name>A0A7N9D653_MACFA</name>
<protein>
    <submittedName>
        <fullName evidence="2">Uncharacterized protein</fullName>
    </submittedName>
</protein>
<dbReference type="GeneTree" id="ENSGT00940000161627"/>